<gene>
    <name evidence="4" type="ORF">LSH36_67g06069</name>
</gene>
<dbReference type="GO" id="GO:0005737">
    <property type="term" value="C:cytoplasm"/>
    <property type="evidence" value="ECO:0007669"/>
    <property type="project" value="TreeGrafter"/>
</dbReference>
<accession>A0AAD9K4K2</accession>
<evidence type="ECO:0000256" key="1">
    <source>
        <dbReference type="ARBA" id="ARBA00006397"/>
    </source>
</evidence>
<proteinExistence type="inferred from homology"/>
<evidence type="ECO:0000259" key="3">
    <source>
        <dbReference type="PROSITE" id="PS50250"/>
    </source>
</evidence>
<dbReference type="InterPro" id="IPR036390">
    <property type="entry name" value="WH_DNA-bd_sf"/>
</dbReference>
<dbReference type="InterPro" id="IPR036388">
    <property type="entry name" value="WH-like_DNA-bd_sf"/>
</dbReference>
<keyword evidence="5" id="KW-1185">Reference proteome</keyword>
<dbReference type="Gene3D" id="1.10.10.10">
    <property type="entry name" value="Winged helix-like DNA-binding domain superfamily/Winged helix DNA-binding domain"/>
    <property type="match status" value="1"/>
</dbReference>
<dbReference type="FunFam" id="1.10.10.10:FF:000070">
    <property type="entry name" value="26S proteasome non-ATPase regulatory subunit 12"/>
    <property type="match status" value="1"/>
</dbReference>
<dbReference type="EMBL" id="JAODUP010000067">
    <property type="protein sequence ID" value="KAK2164255.1"/>
    <property type="molecule type" value="Genomic_DNA"/>
</dbReference>
<dbReference type="PROSITE" id="PS50250">
    <property type="entry name" value="PCI"/>
    <property type="match status" value="1"/>
</dbReference>
<comment type="caution">
    <text evidence="4">The sequence shown here is derived from an EMBL/GenBank/DDBJ whole genome shotgun (WGS) entry which is preliminary data.</text>
</comment>
<dbReference type="InterPro" id="IPR000717">
    <property type="entry name" value="PCI_dom"/>
</dbReference>
<evidence type="ECO:0000256" key="2">
    <source>
        <dbReference type="ARBA" id="ARBA00022942"/>
    </source>
</evidence>
<dbReference type="GO" id="GO:0005634">
    <property type="term" value="C:nucleus"/>
    <property type="evidence" value="ECO:0007669"/>
    <property type="project" value="UniProtKB-ARBA"/>
</dbReference>
<evidence type="ECO:0000313" key="5">
    <source>
        <dbReference type="Proteomes" id="UP001208570"/>
    </source>
</evidence>
<dbReference type="PANTHER" id="PTHR10855">
    <property type="entry name" value="26S PROTEASOME NON-ATPASE REGULATORY SUBUNIT 12/COP9 SIGNALOSOME COMPLEX SUBUNIT 4"/>
    <property type="match status" value="1"/>
</dbReference>
<dbReference type="Proteomes" id="UP001208570">
    <property type="component" value="Unassembled WGS sequence"/>
</dbReference>
<dbReference type="GO" id="GO:0008541">
    <property type="term" value="C:proteasome regulatory particle, lid subcomplex"/>
    <property type="evidence" value="ECO:0007669"/>
    <property type="project" value="TreeGrafter"/>
</dbReference>
<dbReference type="InterPro" id="IPR040896">
    <property type="entry name" value="RPN5_C"/>
</dbReference>
<name>A0AAD9K4K2_9ANNE</name>
<organism evidence="4 5">
    <name type="scientific">Paralvinella palmiformis</name>
    <dbReference type="NCBI Taxonomy" id="53620"/>
    <lineage>
        <taxon>Eukaryota</taxon>
        <taxon>Metazoa</taxon>
        <taxon>Spiralia</taxon>
        <taxon>Lophotrochozoa</taxon>
        <taxon>Annelida</taxon>
        <taxon>Polychaeta</taxon>
        <taxon>Sedentaria</taxon>
        <taxon>Canalipalpata</taxon>
        <taxon>Terebellida</taxon>
        <taxon>Terebelliformia</taxon>
        <taxon>Alvinellidae</taxon>
        <taxon>Paralvinella</taxon>
    </lineage>
</organism>
<sequence length="450" mass="52190">MADEGRLQRMEVDYASAVDEKLVDTEKLAKAGKLTEAIESLLALEKQTRTGSDAVSTSRILVAVVKLCFEAKKWDILNENVVLLTKKRGQLKQAVTKMVQEAYTYVDKTPNLDTQLKLIDTLRTVTDGKIYVEIERARLTRTLAKIREDQGNISEAATILQELQVETFGSMEKKEKVEFILEQMRLCLAKKDYIRTQIISKKINTKYFEDKAPEVSELKLKYYQLMIEMDQHEGSYLATCKHYRAIYDTPSIQDVIEKRNEALKCVVIYLILAPYDNEQSDLIHRVKADKNLEDLELYQELLKQFTTDEILSWHDLCKQYENELRTNNPGMAIFNTKTEDGAKHWKDLKIRVVEHNIRVMAKYYTRIHIGRMADLLDLTTAETEEFLCNLVVKKTVHAKIDRLEGIINFRHSKDPNDILNDWATNANSLMQLVNKTTHLIIKEEMIHKLQ</sequence>
<dbReference type="Pfam" id="PF22241">
    <property type="entry name" value="PSMD12-CSN4_N"/>
    <property type="match status" value="1"/>
</dbReference>
<dbReference type="SMART" id="SM00088">
    <property type="entry name" value="PINT"/>
    <property type="match status" value="1"/>
</dbReference>
<dbReference type="AlphaFoldDB" id="A0AAD9K4K2"/>
<dbReference type="Pfam" id="PF01399">
    <property type="entry name" value="PCI"/>
    <property type="match status" value="1"/>
</dbReference>
<comment type="similarity">
    <text evidence="1">Belongs to the proteasome subunit p55 family.</text>
</comment>
<keyword evidence="2" id="KW-0647">Proteasome</keyword>
<dbReference type="Pfam" id="PF18098">
    <property type="entry name" value="RPN5_C"/>
    <property type="match status" value="1"/>
</dbReference>
<evidence type="ECO:0000313" key="4">
    <source>
        <dbReference type="EMBL" id="KAK2164255.1"/>
    </source>
</evidence>
<reference evidence="4" key="1">
    <citation type="journal article" date="2023" name="Mol. Biol. Evol.">
        <title>Third-Generation Sequencing Reveals the Adaptive Role of the Epigenome in Three Deep-Sea Polychaetes.</title>
        <authorList>
            <person name="Perez M."/>
            <person name="Aroh O."/>
            <person name="Sun Y."/>
            <person name="Lan Y."/>
            <person name="Juniper S.K."/>
            <person name="Young C.R."/>
            <person name="Angers B."/>
            <person name="Qian P.Y."/>
        </authorList>
    </citation>
    <scope>NUCLEOTIDE SEQUENCE</scope>
    <source>
        <strain evidence="4">P08H-3</strain>
    </source>
</reference>
<feature type="domain" description="PCI" evidence="3">
    <location>
        <begin position="238"/>
        <end position="414"/>
    </location>
</feature>
<protein>
    <recommendedName>
        <fullName evidence="3">PCI domain-containing protein</fullName>
    </recommendedName>
</protein>
<dbReference type="PANTHER" id="PTHR10855:SF1">
    <property type="entry name" value="26S PROTEASOME NON-ATPASE REGULATORY SUBUNIT 12"/>
    <property type="match status" value="1"/>
</dbReference>
<dbReference type="InterPro" id="IPR040134">
    <property type="entry name" value="PSMD12/CSN4"/>
</dbReference>
<dbReference type="InterPro" id="IPR054559">
    <property type="entry name" value="PSMD12-CSN4-like_N"/>
</dbReference>
<dbReference type="SUPFAM" id="SSF46785">
    <property type="entry name" value="Winged helix' DNA-binding domain"/>
    <property type="match status" value="1"/>
</dbReference>